<name>A0ABS4EGA9_9HYPH</name>
<dbReference type="PANTHER" id="PTHR30328">
    <property type="entry name" value="TRANSCRIPTIONAL REPRESSOR"/>
    <property type="match status" value="1"/>
</dbReference>
<dbReference type="InterPro" id="IPR041474">
    <property type="entry name" value="NicS_C"/>
</dbReference>
<evidence type="ECO:0000313" key="5">
    <source>
        <dbReference type="EMBL" id="MBP1856881.1"/>
    </source>
</evidence>
<dbReference type="Proteomes" id="UP000823786">
    <property type="component" value="Unassembled WGS sequence"/>
</dbReference>
<dbReference type="SUPFAM" id="SSF46689">
    <property type="entry name" value="Homeodomain-like"/>
    <property type="match status" value="1"/>
</dbReference>
<dbReference type="Pfam" id="PF17938">
    <property type="entry name" value="TetR_C_29"/>
    <property type="match status" value="1"/>
</dbReference>
<feature type="domain" description="HTH tetR-type" evidence="4">
    <location>
        <begin position="64"/>
        <end position="124"/>
    </location>
</feature>
<feature type="compositionally biased region" description="Basic residues" evidence="3">
    <location>
        <begin position="17"/>
        <end position="31"/>
    </location>
</feature>
<evidence type="ECO:0000259" key="4">
    <source>
        <dbReference type="PROSITE" id="PS50977"/>
    </source>
</evidence>
<dbReference type="PANTHER" id="PTHR30328:SF54">
    <property type="entry name" value="HTH-TYPE TRANSCRIPTIONAL REPRESSOR SCO4008"/>
    <property type="match status" value="1"/>
</dbReference>
<accession>A0ABS4EGA9</accession>
<proteinExistence type="predicted"/>
<comment type="caution">
    <text evidence="5">The sequence shown here is derived from an EMBL/GenBank/DDBJ whole genome shotgun (WGS) entry which is preliminary data.</text>
</comment>
<evidence type="ECO:0000256" key="2">
    <source>
        <dbReference type="PROSITE-ProRule" id="PRU00335"/>
    </source>
</evidence>
<reference evidence="5 6" key="1">
    <citation type="submission" date="2021-03" db="EMBL/GenBank/DDBJ databases">
        <title>Genomic Encyclopedia of Type Strains, Phase IV (KMG-IV): sequencing the most valuable type-strain genomes for metagenomic binning, comparative biology and taxonomic classification.</title>
        <authorList>
            <person name="Goeker M."/>
        </authorList>
    </citation>
    <scope>NUCLEOTIDE SEQUENCE [LARGE SCALE GENOMIC DNA]</scope>
    <source>
        <strain evidence="5 6">DSM 26427</strain>
    </source>
</reference>
<dbReference type="SUPFAM" id="SSF48498">
    <property type="entry name" value="Tetracyclin repressor-like, C-terminal domain"/>
    <property type="match status" value="1"/>
</dbReference>
<sequence length="262" mass="29698">MTDHPDDDATSGNTPVAKRKKTNAARARRKSAALPIEGTPLKRRKPRLPVSRQSKPAGKSRDAIATRAQILEVATAEFAAKGLGGARVDTIAERAGFNKRMLYHYFESKENLFQAVIETAYMKIWQAEATLELNHMPPEQALRRLVVFTWDYYIAHPEFITLLNSENLHQAKHFKRSQIIQDQARQSRDLVRQILDRGVEEGIFRSGIDSIQLNITISALGYYYLTNHHTASVVYERNMASPEALADRLEFNIQSILAIVRV</sequence>
<evidence type="ECO:0000313" key="6">
    <source>
        <dbReference type="Proteomes" id="UP000823786"/>
    </source>
</evidence>
<feature type="region of interest" description="Disordered" evidence="3">
    <location>
        <begin position="1"/>
        <end position="62"/>
    </location>
</feature>
<dbReference type="InterPro" id="IPR009057">
    <property type="entry name" value="Homeodomain-like_sf"/>
</dbReference>
<keyword evidence="1 2" id="KW-0238">DNA-binding</keyword>
<dbReference type="PRINTS" id="PR00455">
    <property type="entry name" value="HTHTETR"/>
</dbReference>
<dbReference type="InterPro" id="IPR050109">
    <property type="entry name" value="HTH-type_TetR-like_transc_reg"/>
</dbReference>
<dbReference type="InterPro" id="IPR001647">
    <property type="entry name" value="HTH_TetR"/>
</dbReference>
<evidence type="ECO:0000256" key="1">
    <source>
        <dbReference type="ARBA" id="ARBA00023125"/>
    </source>
</evidence>
<feature type="DNA-binding region" description="H-T-H motif" evidence="2">
    <location>
        <begin position="87"/>
        <end position="106"/>
    </location>
</feature>
<evidence type="ECO:0000256" key="3">
    <source>
        <dbReference type="SAM" id="MobiDB-lite"/>
    </source>
</evidence>
<keyword evidence="6" id="KW-1185">Reference proteome</keyword>
<dbReference type="Pfam" id="PF00440">
    <property type="entry name" value="TetR_N"/>
    <property type="match status" value="1"/>
</dbReference>
<gene>
    <name evidence="5" type="ORF">J2Z75_000361</name>
</gene>
<organism evidence="5 6">
    <name type="scientific">Rhizobium herbae</name>
    <dbReference type="NCBI Taxonomy" id="508661"/>
    <lineage>
        <taxon>Bacteria</taxon>
        <taxon>Pseudomonadati</taxon>
        <taxon>Pseudomonadota</taxon>
        <taxon>Alphaproteobacteria</taxon>
        <taxon>Hyphomicrobiales</taxon>
        <taxon>Rhizobiaceae</taxon>
        <taxon>Rhizobium/Agrobacterium group</taxon>
        <taxon>Rhizobium</taxon>
    </lineage>
</organism>
<dbReference type="InterPro" id="IPR036271">
    <property type="entry name" value="Tet_transcr_reg_TetR-rel_C_sf"/>
</dbReference>
<dbReference type="PROSITE" id="PS50977">
    <property type="entry name" value="HTH_TETR_2"/>
    <property type="match status" value="1"/>
</dbReference>
<dbReference type="RefSeq" id="WP_209846860.1">
    <property type="nucleotide sequence ID" value="NZ_JAGGJV010000001.1"/>
</dbReference>
<dbReference type="EMBL" id="JAGGJV010000001">
    <property type="protein sequence ID" value="MBP1856881.1"/>
    <property type="molecule type" value="Genomic_DNA"/>
</dbReference>
<dbReference type="Gene3D" id="1.10.357.10">
    <property type="entry name" value="Tetracycline Repressor, domain 2"/>
    <property type="match status" value="1"/>
</dbReference>
<protein>
    <submittedName>
        <fullName evidence="5">AcrR family transcriptional regulator</fullName>
    </submittedName>
</protein>